<organism evidence="1">
    <name type="scientific">Malacoplasma iowae 695</name>
    <dbReference type="NCBI Taxonomy" id="1048830"/>
    <lineage>
        <taxon>Bacteria</taxon>
        <taxon>Bacillati</taxon>
        <taxon>Mycoplasmatota</taxon>
        <taxon>Mycoplasmoidales</taxon>
        <taxon>Mycoplasmoidaceae</taxon>
        <taxon>Malacoplasma</taxon>
    </lineage>
</organism>
<reference evidence="1" key="1">
    <citation type="submission" date="2022-10" db="EMBL/GenBank/DDBJ databases">
        <title>The first complete genome sequence of Mycoplasma iowae strain 695.</title>
        <authorList>
            <person name="Ghanem M."/>
            <person name="El-Gazzar M."/>
        </authorList>
    </citation>
    <scope>NUCLEOTIDE SEQUENCE</scope>
    <source>
        <strain evidence="1">695</strain>
    </source>
</reference>
<sequence>MLPGKKANKLKSEINTDKMKTKENFVIKICHLSIGFDTIINSTPSFSQSLKILIDLEIKNVIENKVAIIDDDINILSDAYAKENKGLFFSSLESEEYII</sequence>
<gene>
    <name evidence="1" type="ORF">EER00_05515</name>
</gene>
<dbReference type="EMBL" id="CP033512">
    <property type="protein sequence ID" value="UYS84721.1"/>
    <property type="molecule type" value="Genomic_DNA"/>
</dbReference>
<dbReference type="GeneID" id="96867012"/>
<dbReference type="KEGG" id="miw:EER00_05515"/>
<dbReference type="RefSeq" id="WP_129692674.1">
    <property type="nucleotide sequence ID" value="NZ_AGFP01000019.1"/>
</dbReference>
<proteinExistence type="predicted"/>
<accession>A0A9J7BWZ5</accession>
<dbReference type="Proteomes" id="UP000464283">
    <property type="component" value="Chromosome"/>
</dbReference>
<evidence type="ECO:0000313" key="1">
    <source>
        <dbReference type="EMBL" id="UYS84721.1"/>
    </source>
</evidence>
<protein>
    <submittedName>
        <fullName evidence="1">Uncharacterized protein</fullName>
    </submittedName>
</protein>
<name>A0A9J7BWZ5_MALIO</name>
<dbReference type="AlphaFoldDB" id="A0A9J7BWZ5"/>